<gene>
    <name evidence="3" type="ORF">RM531_07545</name>
</gene>
<dbReference type="Pfam" id="PF12704">
    <property type="entry name" value="MacB_PCD"/>
    <property type="match status" value="1"/>
</dbReference>
<feature type="transmembrane region" description="Helical" evidence="1">
    <location>
        <begin position="245"/>
        <end position="267"/>
    </location>
</feature>
<evidence type="ECO:0000259" key="2">
    <source>
        <dbReference type="Pfam" id="PF12704"/>
    </source>
</evidence>
<dbReference type="RefSeq" id="WP_311658422.1">
    <property type="nucleotide sequence ID" value="NZ_JAVRHY010000005.1"/>
</dbReference>
<protein>
    <recommendedName>
        <fullName evidence="2">MacB-like periplasmic core domain-containing protein</fullName>
    </recommendedName>
</protein>
<feature type="transmembrane region" description="Helical" evidence="1">
    <location>
        <begin position="296"/>
        <end position="319"/>
    </location>
</feature>
<reference evidence="3 4" key="1">
    <citation type="submission" date="2023-09" db="EMBL/GenBank/DDBJ databases">
        <authorList>
            <person name="Rey-Velasco X."/>
        </authorList>
    </citation>
    <scope>NUCLEOTIDE SEQUENCE [LARGE SCALE GENOMIC DNA]</scope>
    <source>
        <strain evidence="3 4">P385</strain>
    </source>
</reference>
<dbReference type="InterPro" id="IPR038766">
    <property type="entry name" value="Membrane_comp_ABC_pdt"/>
</dbReference>
<dbReference type="PROSITE" id="PS00430">
    <property type="entry name" value="TONB_DEPENDENT_REC_1"/>
    <property type="match status" value="1"/>
</dbReference>
<feature type="transmembrane region" description="Helical" evidence="1">
    <location>
        <begin position="694"/>
        <end position="715"/>
    </location>
</feature>
<keyword evidence="4" id="KW-1185">Reference proteome</keyword>
<keyword evidence="1" id="KW-0812">Transmembrane</keyword>
<feature type="transmembrane region" description="Helical" evidence="1">
    <location>
        <begin position="374"/>
        <end position="399"/>
    </location>
</feature>
<comment type="caution">
    <text evidence="3">The sequence shown here is derived from an EMBL/GenBank/DDBJ whole genome shotgun (WGS) entry which is preliminary data.</text>
</comment>
<feature type="transmembrane region" description="Helical" evidence="1">
    <location>
        <begin position="744"/>
        <end position="767"/>
    </location>
</feature>
<name>A0ABU3B788_9GAMM</name>
<proteinExistence type="predicted"/>
<organism evidence="3 4">
    <name type="scientific">Spectribacter acetivorans</name>
    <dbReference type="NCBI Taxonomy" id="3075603"/>
    <lineage>
        <taxon>Bacteria</taxon>
        <taxon>Pseudomonadati</taxon>
        <taxon>Pseudomonadota</taxon>
        <taxon>Gammaproteobacteria</taxon>
        <taxon>Salinisphaerales</taxon>
        <taxon>Salinisphaeraceae</taxon>
        <taxon>Spectribacter</taxon>
    </lineage>
</organism>
<accession>A0ABU3B788</accession>
<feature type="transmembrane region" description="Helical" evidence="1">
    <location>
        <begin position="339"/>
        <end position="362"/>
    </location>
</feature>
<feature type="transmembrane region" description="Helical" evidence="1">
    <location>
        <begin position="779"/>
        <end position="799"/>
    </location>
</feature>
<feature type="domain" description="MacB-like periplasmic core" evidence="2">
    <location>
        <begin position="80"/>
        <end position="189"/>
    </location>
</feature>
<keyword evidence="1" id="KW-1133">Transmembrane helix</keyword>
<dbReference type="EMBL" id="JAVRHY010000005">
    <property type="protein sequence ID" value="MDT0618326.1"/>
    <property type="molecule type" value="Genomic_DNA"/>
</dbReference>
<evidence type="ECO:0000313" key="4">
    <source>
        <dbReference type="Proteomes" id="UP001259982"/>
    </source>
</evidence>
<feature type="transmembrane region" description="Helical" evidence="1">
    <location>
        <begin position="12"/>
        <end position="33"/>
    </location>
</feature>
<keyword evidence="1" id="KW-0472">Membrane</keyword>
<dbReference type="PANTHER" id="PTHR30287:SF1">
    <property type="entry name" value="INNER MEMBRANE PROTEIN"/>
    <property type="match status" value="1"/>
</dbReference>
<dbReference type="PANTHER" id="PTHR30287">
    <property type="entry name" value="MEMBRANE COMPONENT OF PREDICTED ABC SUPERFAMILY METABOLITE UPTAKE TRANSPORTER"/>
    <property type="match status" value="1"/>
</dbReference>
<dbReference type="InterPro" id="IPR025857">
    <property type="entry name" value="MacB_PCD"/>
</dbReference>
<dbReference type="InterPro" id="IPR010916">
    <property type="entry name" value="TonB_box_CS"/>
</dbReference>
<evidence type="ECO:0000313" key="3">
    <source>
        <dbReference type="EMBL" id="MDT0618326.1"/>
    </source>
</evidence>
<feature type="transmembrane region" description="Helical" evidence="1">
    <location>
        <begin position="452"/>
        <end position="471"/>
    </location>
</feature>
<feature type="transmembrane region" description="Helical" evidence="1">
    <location>
        <begin position="405"/>
        <end position="427"/>
    </location>
</feature>
<dbReference type="Proteomes" id="UP001259982">
    <property type="component" value="Unassembled WGS sequence"/>
</dbReference>
<evidence type="ECO:0000256" key="1">
    <source>
        <dbReference type="SAM" id="Phobius"/>
    </source>
</evidence>
<sequence>MGSLQRCWRDGAFRILALSVGLAALALASVILLRAELDQRVDQRTAASLGGALVLEGSRAPDDGQRPVGNELSSSLVLEFPTVVVAGDDTLLVSAKAVDADYPLRGELQVAPDRFGAAGPRDHGPRPGNAWVADGVIDRLGKAVGDTLTLGETDLTITGVIRSEPDQGTAFYSVNPRVMMHADDVAASGVIGPGSRLDYRLLVDGPAAAVAAHRRQLESASLRPDQSLEGVDDARVRSFGPLQQLTLYVSVGVLLVVVLCAAALTMASAQRAARQARLAALLRTFGAPRRRVLRRLLTGEAIALLPAVAAGLLLGSLVVVIARQALGWQGPLAAGPADWLLIAALPPGLWLVFGVTQGLALARAPITRLLQRSGGVQPVGAGGLVAAAALLALAAAWLSGSAQELAWLIGLLLVLAIGLPAALWPLLKGLDWLSPRLPLASRLALRRLTRRPALALPLLAALMAAMAVLALSGHVGTRLLADWRASLPERAPNYFLLNVFDADLPALDAWLDDHDALAKPRYPVTRARLTEINDQPVRQAVTKESRQAGNALNRDLVLTETDRLPPSNQVSAGRWHGEDDTTGVSVETELAQGLGISLGDDVTFVGPSGELTATVTSLRTVDWESFEPNFYFIFTPGTLPAADLSWLTSFWLPPGDGGRLAGLLKQMPQATLLDVNTLLDRAQAIINQASRASALLAALLMAAALLVLAAALMSLRTIRDRDNAMLRVLGADAALLRRIAWREALAWGGLAAIGASLLMTAALWPLGHLLFDGRLPWSIWQLLPAAAALGIALGGLRLGRGGDDGPMRLLAS</sequence>